<dbReference type="KEGG" id="cmah:C1I91_04620"/>
<feature type="binding site" evidence="2">
    <location>
        <position position="161"/>
    </location>
    <ligand>
        <name>Co(2+)</name>
        <dbReference type="ChEBI" id="CHEBI:48828"/>
    </ligand>
</feature>
<feature type="active site" description="Proton acceptor" evidence="1">
    <location>
        <position position="161"/>
    </location>
</feature>
<evidence type="ECO:0000313" key="3">
    <source>
        <dbReference type="EMBL" id="QAA31002.1"/>
    </source>
</evidence>
<evidence type="ECO:0000256" key="2">
    <source>
        <dbReference type="PIRSR" id="PIRSR033579-3"/>
    </source>
</evidence>
<keyword evidence="2" id="KW-0170">Cobalt</keyword>
<name>A0A3R5TDP1_9CLOT</name>
<dbReference type="PIRSF" id="PIRSF033579">
    <property type="entry name" value="Anaer_Co_chel"/>
    <property type="match status" value="1"/>
</dbReference>
<organism evidence="3 4">
    <name type="scientific">Clostridium manihotivorum</name>
    <dbReference type="NCBI Taxonomy" id="2320868"/>
    <lineage>
        <taxon>Bacteria</taxon>
        <taxon>Bacillati</taxon>
        <taxon>Bacillota</taxon>
        <taxon>Clostridia</taxon>
        <taxon>Eubacteriales</taxon>
        <taxon>Clostridiaceae</taxon>
        <taxon>Clostridium</taxon>
    </lineage>
</organism>
<dbReference type="GO" id="GO:0019251">
    <property type="term" value="P:anaerobic cobalamin biosynthetic process"/>
    <property type="evidence" value="ECO:0007669"/>
    <property type="project" value="InterPro"/>
</dbReference>
<reference evidence="3 4" key="1">
    <citation type="submission" date="2018-01" db="EMBL/GenBank/DDBJ databases">
        <title>Genome Sequencing and Assembly of Anaerobacter polyendosporus strain CT4.</title>
        <authorList>
            <person name="Tachaapaikoon C."/>
            <person name="Sutheeworapong S."/>
            <person name="Jenjaroenpun P."/>
            <person name="Wongsurawat T."/>
            <person name="Nookeaw I."/>
            <person name="Cheawchanlertfa P."/>
            <person name="Kosugi A."/>
            <person name="Cheevadhanarak S."/>
            <person name="Ratanakhanokchai K."/>
        </authorList>
    </citation>
    <scope>NUCLEOTIDE SEQUENCE [LARGE SCALE GENOMIC DNA]</scope>
    <source>
        <strain evidence="3 4">CT4</strain>
    </source>
</reference>
<accession>A0A3R5TDP1</accession>
<feature type="binding site" evidence="2">
    <location>
        <position position="224"/>
    </location>
    <ligand>
        <name>Co(2+)</name>
        <dbReference type="ChEBI" id="CHEBI:48828"/>
    </ligand>
</feature>
<dbReference type="InterPro" id="IPR010388">
    <property type="entry name" value="Anaerobic_Co-chelatase"/>
</dbReference>
<proteinExistence type="predicted"/>
<keyword evidence="2" id="KW-0479">Metal-binding</keyword>
<dbReference type="CDD" id="cd03413">
    <property type="entry name" value="CbiK_C"/>
    <property type="match status" value="1"/>
</dbReference>
<evidence type="ECO:0000313" key="4">
    <source>
        <dbReference type="Proteomes" id="UP000286268"/>
    </source>
</evidence>
<sequence>MSVKLEVSGFKKKAILVISFGTTYENTRKLTIEKIEKLIEENYKDYEIRRAFTAHGVIKKLASKYQMHVDTPEEALNKLKEEGFTEIIVQPLHLIPGLEYDYVRNVIDSFSKENCFESIKLGRPLLYFKGEEEDIPDDYTLMIEALENQVPRDEAVVFMGHGTHHPANSTYSCLQTVFWDNDFDNVFIGTIDGYPTLDHVIKKLKKNNITKLTLMPLLLVAGDHAQNDMAGEEEDSWKNILQKEGFEVDIYLHGLGENINIQKLYLEHLEDAISDRYTNIGKNKKGMASNF</sequence>
<dbReference type="RefSeq" id="WP_128211556.1">
    <property type="nucleotide sequence ID" value="NZ_CP025746.1"/>
</dbReference>
<dbReference type="SUPFAM" id="SSF53800">
    <property type="entry name" value="Chelatase"/>
    <property type="match status" value="1"/>
</dbReference>
<dbReference type="EMBL" id="CP025746">
    <property type="protein sequence ID" value="QAA31002.1"/>
    <property type="molecule type" value="Genomic_DNA"/>
</dbReference>
<dbReference type="AlphaFoldDB" id="A0A3R5TDP1"/>
<evidence type="ECO:0000256" key="1">
    <source>
        <dbReference type="PIRSR" id="PIRSR033579-1"/>
    </source>
</evidence>
<dbReference type="CDD" id="cd03412">
    <property type="entry name" value="CbiK_N"/>
    <property type="match status" value="1"/>
</dbReference>
<dbReference type="OrthoDB" id="9770331at2"/>
<dbReference type="GO" id="GO:0046872">
    <property type="term" value="F:metal ion binding"/>
    <property type="evidence" value="ECO:0007669"/>
    <property type="project" value="UniProtKB-KW"/>
</dbReference>
<protein>
    <submittedName>
        <fullName evidence="3">Sirohydrochlorin cobaltochelatase</fullName>
    </submittedName>
</protein>
<gene>
    <name evidence="3" type="ORF">C1I91_04620</name>
</gene>
<dbReference type="Gene3D" id="3.40.50.1400">
    <property type="match status" value="2"/>
</dbReference>
<keyword evidence="4" id="KW-1185">Reference proteome</keyword>
<dbReference type="Proteomes" id="UP000286268">
    <property type="component" value="Chromosome"/>
</dbReference>
<dbReference type="Pfam" id="PF06180">
    <property type="entry name" value="CbiK"/>
    <property type="match status" value="1"/>
</dbReference>
<dbReference type="GO" id="GO:0016852">
    <property type="term" value="F:sirohydrochlorin cobaltochelatase activity"/>
    <property type="evidence" value="ECO:0007669"/>
    <property type="project" value="InterPro"/>
</dbReference>